<comment type="caution">
    <text evidence="7">The sequence shown here is derived from an EMBL/GenBank/DDBJ whole genome shotgun (WGS) entry which is preliminary data.</text>
</comment>
<evidence type="ECO:0000256" key="2">
    <source>
        <dbReference type="ARBA" id="ARBA00022621"/>
    </source>
</evidence>
<evidence type="ECO:0000313" key="7">
    <source>
        <dbReference type="EMBL" id="RAQ98374.1"/>
    </source>
</evidence>
<dbReference type="GO" id="GO:0071949">
    <property type="term" value="F:FAD binding"/>
    <property type="evidence" value="ECO:0007669"/>
    <property type="project" value="TreeGrafter"/>
</dbReference>
<keyword evidence="4" id="KW-0408">Iron</keyword>
<dbReference type="CDD" id="cd12131">
    <property type="entry name" value="HGbI-like"/>
    <property type="match status" value="1"/>
</dbReference>
<dbReference type="InterPro" id="IPR009050">
    <property type="entry name" value="Globin-like_sf"/>
</dbReference>
<sequence length="133" mass="14993">MNAPLLKESFELIAPQKEAFARQFYERLFTTYPQTRPLFASTDMRRQESALMATLAAVVAGVERGENLVPVLRKLGERHYRYGVQPEHYPLVGQALLATFSDFLGPRFTPAMQDAWVQAFEVISSQMIAAGEP</sequence>
<dbReference type="InterPro" id="IPR012292">
    <property type="entry name" value="Globin/Proto"/>
</dbReference>
<dbReference type="OrthoDB" id="9801223at2"/>
<feature type="domain" description="Globin" evidence="6">
    <location>
        <begin position="1"/>
        <end position="132"/>
    </location>
</feature>
<keyword evidence="3" id="KW-0479">Metal-binding</keyword>
<protein>
    <recommendedName>
        <fullName evidence="6">Globin domain-containing protein</fullName>
    </recommendedName>
</protein>
<dbReference type="Proteomes" id="UP000248706">
    <property type="component" value="Unassembled WGS sequence"/>
</dbReference>
<dbReference type="AlphaFoldDB" id="A0A328VSW6"/>
<evidence type="ECO:0000256" key="5">
    <source>
        <dbReference type="RuleBase" id="RU000356"/>
    </source>
</evidence>
<proteinExistence type="inferred from homology"/>
<dbReference type="Pfam" id="PF00042">
    <property type="entry name" value="Globin"/>
    <property type="match status" value="1"/>
</dbReference>
<dbReference type="GO" id="GO:0046210">
    <property type="term" value="P:nitric oxide catabolic process"/>
    <property type="evidence" value="ECO:0007669"/>
    <property type="project" value="TreeGrafter"/>
</dbReference>
<accession>A0A328VSW6</accession>
<gene>
    <name evidence="7" type="ORF">A4R35_22730</name>
</gene>
<dbReference type="PANTHER" id="PTHR43396">
    <property type="entry name" value="FLAVOHEMOPROTEIN"/>
    <property type="match status" value="1"/>
</dbReference>
<keyword evidence="8" id="KW-1185">Reference proteome</keyword>
<dbReference type="GO" id="GO:0019825">
    <property type="term" value="F:oxygen binding"/>
    <property type="evidence" value="ECO:0007669"/>
    <property type="project" value="InterPro"/>
</dbReference>
<comment type="similarity">
    <text evidence="5">Belongs to the globin family.</text>
</comment>
<keyword evidence="2 5" id="KW-0561">Oxygen transport</keyword>
<evidence type="ECO:0000256" key="4">
    <source>
        <dbReference type="ARBA" id="ARBA00023004"/>
    </source>
</evidence>
<dbReference type="EMBL" id="MCIF01000002">
    <property type="protein sequence ID" value="RAQ98374.1"/>
    <property type="molecule type" value="Genomic_DNA"/>
</dbReference>
<dbReference type="GO" id="GO:0020037">
    <property type="term" value="F:heme binding"/>
    <property type="evidence" value="ECO:0007669"/>
    <property type="project" value="InterPro"/>
</dbReference>
<keyword evidence="1 5" id="KW-0349">Heme</keyword>
<keyword evidence="5" id="KW-0813">Transport</keyword>
<reference evidence="7 8" key="1">
    <citation type="submission" date="2016-08" db="EMBL/GenBank/DDBJ databases">
        <title>Analysis of Carbohydrate Active Enzymes in Thermogemmatispora T81 Reveals Carbohydrate Degradation Ability.</title>
        <authorList>
            <person name="Tomazini A."/>
            <person name="Lal S."/>
            <person name="Stott M."/>
            <person name="Henrissat B."/>
            <person name="Polikarpov I."/>
            <person name="Sparling R."/>
            <person name="Levin D.B."/>
        </authorList>
    </citation>
    <scope>NUCLEOTIDE SEQUENCE [LARGE SCALE GENOMIC DNA]</scope>
    <source>
        <strain evidence="7 8">T81</strain>
    </source>
</reference>
<dbReference type="InterPro" id="IPR000971">
    <property type="entry name" value="Globin"/>
</dbReference>
<dbReference type="GO" id="GO:0046872">
    <property type="term" value="F:metal ion binding"/>
    <property type="evidence" value="ECO:0007669"/>
    <property type="project" value="UniProtKB-KW"/>
</dbReference>
<dbReference type="GO" id="GO:0008941">
    <property type="term" value="F:nitric oxide dioxygenase NAD(P)H activity"/>
    <property type="evidence" value="ECO:0007669"/>
    <property type="project" value="TreeGrafter"/>
</dbReference>
<dbReference type="SUPFAM" id="SSF46458">
    <property type="entry name" value="Globin-like"/>
    <property type="match status" value="1"/>
</dbReference>
<evidence type="ECO:0000256" key="1">
    <source>
        <dbReference type="ARBA" id="ARBA00022617"/>
    </source>
</evidence>
<dbReference type="Gene3D" id="1.10.490.10">
    <property type="entry name" value="Globins"/>
    <property type="match status" value="1"/>
</dbReference>
<dbReference type="GO" id="GO:0005344">
    <property type="term" value="F:oxygen carrier activity"/>
    <property type="evidence" value="ECO:0007669"/>
    <property type="project" value="UniProtKB-KW"/>
</dbReference>
<organism evidence="7 8">
    <name type="scientific">Thermogemmatispora tikiterensis</name>
    <dbReference type="NCBI Taxonomy" id="1825093"/>
    <lineage>
        <taxon>Bacteria</taxon>
        <taxon>Bacillati</taxon>
        <taxon>Chloroflexota</taxon>
        <taxon>Ktedonobacteria</taxon>
        <taxon>Thermogemmatisporales</taxon>
        <taxon>Thermogemmatisporaceae</taxon>
        <taxon>Thermogemmatispora</taxon>
    </lineage>
</organism>
<dbReference type="GO" id="GO:0071500">
    <property type="term" value="P:cellular response to nitrosative stress"/>
    <property type="evidence" value="ECO:0007669"/>
    <property type="project" value="TreeGrafter"/>
</dbReference>
<dbReference type="PROSITE" id="PS01033">
    <property type="entry name" value="GLOBIN"/>
    <property type="match status" value="1"/>
</dbReference>
<evidence type="ECO:0000313" key="8">
    <source>
        <dbReference type="Proteomes" id="UP000248706"/>
    </source>
</evidence>
<evidence type="ECO:0000256" key="3">
    <source>
        <dbReference type="ARBA" id="ARBA00022723"/>
    </source>
</evidence>
<evidence type="ECO:0000259" key="6">
    <source>
        <dbReference type="PROSITE" id="PS01033"/>
    </source>
</evidence>
<name>A0A328VSW6_9CHLR</name>
<dbReference type="PANTHER" id="PTHR43396:SF3">
    <property type="entry name" value="FLAVOHEMOPROTEIN"/>
    <property type="match status" value="1"/>
</dbReference>
<dbReference type="RefSeq" id="WP_112433613.1">
    <property type="nucleotide sequence ID" value="NZ_MCIF01000002.1"/>
</dbReference>